<dbReference type="PANTHER" id="PTHR30173">
    <property type="entry name" value="SIGMA 19 FACTOR"/>
    <property type="match status" value="1"/>
</dbReference>
<dbReference type="Pfam" id="PF08281">
    <property type="entry name" value="Sigma70_r4_2"/>
    <property type="match status" value="1"/>
</dbReference>
<keyword evidence="4" id="KW-0731">Sigma factor</keyword>
<comment type="caution">
    <text evidence="8">The sequence shown here is derived from an EMBL/GenBank/DDBJ whole genome shotgun (WGS) entry which is preliminary data.</text>
</comment>
<dbReference type="PANTHER" id="PTHR30173:SF36">
    <property type="entry name" value="ECF RNA POLYMERASE SIGMA FACTOR SIGJ"/>
    <property type="match status" value="1"/>
</dbReference>
<dbReference type="Gene3D" id="1.10.1740.10">
    <property type="match status" value="1"/>
</dbReference>
<evidence type="ECO:0000256" key="3">
    <source>
        <dbReference type="ARBA" id="ARBA00023015"/>
    </source>
</evidence>
<dbReference type="NCBIfam" id="NF006089">
    <property type="entry name" value="PRK08241.1"/>
    <property type="match status" value="1"/>
</dbReference>
<evidence type="ECO:0000259" key="7">
    <source>
        <dbReference type="Pfam" id="PF08281"/>
    </source>
</evidence>
<dbReference type="InterPro" id="IPR014284">
    <property type="entry name" value="RNA_pol_sigma-70_dom"/>
</dbReference>
<protein>
    <submittedName>
        <fullName evidence="8">Sigma-70 family RNA polymerase sigma factor</fullName>
    </submittedName>
</protein>
<reference evidence="9" key="1">
    <citation type="journal article" date="2019" name="Int. J. Syst. Evol. Microbiol.">
        <title>The Global Catalogue of Microorganisms (GCM) 10K type strain sequencing project: providing services to taxonomists for standard genome sequencing and annotation.</title>
        <authorList>
            <consortium name="The Broad Institute Genomics Platform"/>
            <consortium name="The Broad Institute Genome Sequencing Center for Infectious Disease"/>
            <person name="Wu L."/>
            <person name="Ma J."/>
        </authorList>
    </citation>
    <scope>NUCLEOTIDE SEQUENCE [LARGE SCALE GENOMIC DNA]</scope>
    <source>
        <strain evidence="9">JCM 14969</strain>
    </source>
</reference>
<organism evidence="8 9">
    <name type="scientific">Kribbella sancticallisti</name>
    <dbReference type="NCBI Taxonomy" id="460087"/>
    <lineage>
        <taxon>Bacteria</taxon>
        <taxon>Bacillati</taxon>
        <taxon>Actinomycetota</taxon>
        <taxon>Actinomycetes</taxon>
        <taxon>Propionibacteriales</taxon>
        <taxon>Kribbellaceae</taxon>
        <taxon>Kribbella</taxon>
    </lineage>
</organism>
<dbReference type="NCBIfam" id="TIGR02937">
    <property type="entry name" value="sigma70-ECF"/>
    <property type="match status" value="1"/>
</dbReference>
<dbReference type="InterPro" id="IPR007627">
    <property type="entry name" value="RNA_pol_sigma70_r2"/>
</dbReference>
<dbReference type="Pfam" id="PF04542">
    <property type="entry name" value="Sigma70_r2"/>
    <property type="match status" value="1"/>
</dbReference>
<dbReference type="InterPro" id="IPR014305">
    <property type="entry name" value="RNA_pol_sigma-G_actinobac"/>
</dbReference>
<evidence type="ECO:0000256" key="1">
    <source>
        <dbReference type="ARBA" id="ARBA00010641"/>
    </source>
</evidence>
<sequence>MNLEDEFAQYRGELVAHCYRMLGSLHDAEDAVQEAYLRAWRGFAEFEQRSSVRTWLYRIATRVCLNALQHSSRRMVPSALGAPGTDPNDLEAQALETSWLEPFPDLLMSTDPALVVGTRQSLRLAMVAALQHLPPRQRAVLILRDVLAWQASEVADLLETTTAAVNSSLQRARAELAKLAPTEEEYSEPDEPVRRALLDRFAKAFESADLVALEGLLTQDTRWEMPPTPTWFNGREDVLRLLAVKLTPGEGLRSMVETSANGQPAFGLYIRGRDGAFHAHSIKVLTVTKAGISAVLAFHRADLFPSFGLPLVRFPQV</sequence>
<feature type="domain" description="RNA polymerase sigma-70 region 2" evidence="6">
    <location>
        <begin position="7"/>
        <end position="73"/>
    </location>
</feature>
<dbReference type="Proteomes" id="UP001500393">
    <property type="component" value="Unassembled WGS sequence"/>
</dbReference>
<dbReference type="InterPro" id="IPR013325">
    <property type="entry name" value="RNA_pol_sigma_r2"/>
</dbReference>
<dbReference type="InterPro" id="IPR032710">
    <property type="entry name" value="NTF2-like_dom_sf"/>
</dbReference>
<dbReference type="SUPFAM" id="SSF54427">
    <property type="entry name" value="NTF2-like"/>
    <property type="match status" value="1"/>
</dbReference>
<dbReference type="SUPFAM" id="SSF88659">
    <property type="entry name" value="Sigma3 and sigma4 domains of RNA polymerase sigma factors"/>
    <property type="match status" value="1"/>
</dbReference>
<dbReference type="SUPFAM" id="SSF88946">
    <property type="entry name" value="Sigma2 domain of RNA polymerase sigma factors"/>
    <property type="match status" value="1"/>
</dbReference>
<name>A0ABP4PXX5_9ACTN</name>
<proteinExistence type="inferred from homology"/>
<evidence type="ECO:0000256" key="4">
    <source>
        <dbReference type="ARBA" id="ARBA00023082"/>
    </source>
</evidence>
<accession>A0ABP4PXX5</accession>
<comment type="similarity">
    <text evidence="1">Belongs to the sigma-70 factor family. ECF subfamily.</text>
</comment>
<evidence type="ECO:0000256" key="2">
    <source>
        <dbReference type="ARBA" id="ARBA00011344"/>
    </source>
</evidence>
<evidence type="ECO:0000313" key="8">
    <source>
        <dbReference type="EMBL" id="GAA1591155.1"/>
    </source>
</evidence>
<dbReference type="NCBIfam" id="TIGR02960">
    <property type="entry name" value="SigX5"/>
    <property type="match status" value="1"/>
</dbReference>
<keyword evidence="9" id="KW-1185">Reference proteome</keyword>
<gene>
    <name evidence="8" type="ORF">GCM10009789_51370</name>
</gene>
<dbReference type="Gene3D" id="1.10.10.10">
    <property type="entry name" value="Winged helix-like DNA-binding domain superfamily/Winged helix DNA-binding domain"/>
    <property type="match status" value="1"/>
</dbReference>
<dbReference type="Gene3D" id="3.10.450.50">
    <property type="match status" value="1"/>
</dbReference>
<evidence type="ECO:0000259" key="6">
    <source>
        <dbReference type="Pfam" id="PF04542"/>
    </source>
</evidence>
<keyword evidence="5" id="KW-0804">Transcription</keyword>
<evidence type="ECO:0000256" key="5">
    <source>
        <dbReference type="ARBA" id="ARBA00023163"/>
    </source>
</evidence>
<dbReference type="EMBL" id="BAAAOS010000037">
    <property type="protein sequence ID" value="GAA1591155.1"/>
    <property type="molecule type" value="Genomic_DNA"/>
</dbReference>
<dbReference type="InterPro" id="IPR036388">
    <property type="entry name" value="WH-like_DNA-bd_sf"/>
</dbReference>
<dbReference type="InterPro" id="IPR052704">
    <property type="entry name" value="ECF_Sigma-70_Domain"/>
</dbReference>
<keyword evidence="3" id="KW-0805">Transcription regulation</keyword>
<evidence type="ECO:0000313" key="9">
    <source>
        <dbReference type="Proteomes" id="UP001500393"/>
    </source>
</evidence>
<dbReference type="RefSeq" id="WP_344218178.1">
    <property type="nucleotide sequence ID" value="NZ_BAAAOS010000037.1"/>
</dbReference>
<comment type="subunit">
    <text evidence="2">Interacts transiently with the RNA polymerase catalytic core formed by RpoA, RpoB, RpoC and RpoZ (2 alpha, 1 beta, 1 beta' and 1 omega subunit) to form the RNA polymerase holoenzyme that can initiate transcription.</text>
</comment>
<feature type="domain" description="RNA polymerase sigma factor 70 region 4 type 2" evidence="7">
    <location>
        <begin position="124"/>
        <end position="176"/>
    </location>
</feature>
<dbReference type="InterPro" id="IPR013324">
    <property type="entry name" value="RNA_pol_sigma_r3/r4-like"/>
</dbReference>
<dbReference type="InterPro" id="IPR013249">
    <property type="entry name" value="RNA_pol_sigma70_r4_t2"/>
</dbReference>
<dbReference type="CDD" id="cd06171">
    <property type="entry name" value="Sigma70_r4"/>
    <property type="match status" value="1"/>
</dbReference>